<feature type="signal peptide" evidence="3">
    <location>
        <begin position="1"/>
        <end position="22"/>
    </location>
</feature>
<dbReference type="EMBL" id="CAJNOK010006268">
    <property type="protein sequence ID" value="CAF0998934.1"/>
    <property type="molecule type" value="Genomic_DNA"/>
</dbReference>
<feature type="region of interest" description="Disordered" evidence="2">
    <location>
        <begin position="707"/>
        <end position="726"/>
    </location>
</feature>
<organism evidence="5 6">
    <name type="scientific">Didymodactylos carnosus</name>
    <dbReference type="NCBI Taxonomy" id="1234261"/>
    <lineage>
        <taxon>Eukaryota</taxon>
        <taxon>Metazoa</taxon>
        <taxon>Spiralia</taxon>
        <taxon>Gnathifera</taxon>
        <taxon>Rotifera</taxon>
        <taxon>Eurotatoria</taxon>
        <taxon>Bdelloidea</taxon>
        <taxon>Philodinida</taxon>
        <taxon>Philodinidae</taxon>
        <taxon>Didymodactylos</taxon>
    </lineage>
</organism>
<reference evidence="5" key="1">
    <citation type="submission" date="2021-02" db="EMBL/GenBank/DDBJ databases">
        <authorList>
            <person name="Nowell W R."/>
        </authorList>
    </citation>
    <scope>NUCLEOTIDE SEQUENCE</scope>
</reference>
<gene>
    <name evidence="4" type="ORF">OVA965_LOCUS14458</name>
    <name evidence="5" type="ORF">TMI583_LOCUS14462</name>
</gene>
<dbReference type="Proteomes" id="UP000677228">
    <property type="component" value="Unassembled WGS sequence"/>
</dbReference>
<evidence type="ECO:0000313" key="4">
    <source>
        <dbReference type="EMBL" id="CAF0998934.1"/>
    </source>
</evidence>
<accession>A0A8S2IPD6</accession>
<name>A0A8S2IPD6_9BILA</name>
<keyword evidence="1" id="KW-0175">Coiled coil</keyword>
<feature type="compositionally biased region" description="Polar residues" evidence="2">
    <location>
        <begin position="461"/>
        <end position="472"/>
    </location>
</feature>
<sequence length="761" mass="88088">MLLFYILYCVLSLILNYYCSNGYTQDYFTIQLSPSTLTSIPYLDGEVTVYEHLYNKSRLFLPPLALLDINQTHVEYNRLQKIYLLSLTLILYTNELRTSVLDYLGTTMNRCQRSLTQHEMCQVKMIPIERYRLVWKRSIPLATDYVLDSSWMSNTALFNKIHFYIQCATNQTCYDLYHDIYRNPRILNGFELEYSTQTEKQSRKQITITGQHLVQTSLYSKLKQMSQVTDDIRYLLVDDMQHLLTETLTSRELTEITDAEYVSQHDQKALFQALQHRLFSSNHQLLGEHIKQQWNSVYWTADVIRPDRIVHLLNNELSELRNRTLSKEPFDVHAQQHKTNLTHNTNINNQMFDNSGINATEKPNRNVFYSHKNHAANQQLIDHKFDDKSKSDSDIIYKHTDRSTAQDDSAEVSVSSIAKFIGGVDIKSSGYDHRSSKNPYGQAKPRVISNSVSSQNVSGNYTDRPNQQNHGWKNNHGKDDSHLNYDRQAWYKASIDDKSDFSLTSMSSMNDNDIDEIRKKNVDFYKRNRQYLQFNGEKFDIKPLQVYKFNLGQFDEKTKFVHRSIVIARVESIHTIPLHTSGTGLSTTVPVVDTYLNSFENKLNQVQNEILRSHNQIRTFNDIISNLQTQMNTSMAKNDERIRILKREILDLQTQMNRSITSENDQTNTLNAELRKVKNDLTTERKVLKNQSTSLEIASVSQVQPVPVPAKHDQGKPVPTGTGAGRYRYEVAQATRCSSLQAKVQVASSSKRHSPPNQLEQ</sequence>
<proteinExistence type="predicted"/>
<dbReference type="EMBL" id="CAJOBA010006276">
    <property type="protein sequence ID" value="CAF3768471.1"/>
    <property type="molecule type" value="Genomic_DNA"/>
</dbReference>
<feature type="region of interest" description="Disordered" evidence="2">
    <location>
        <begin position="453"/>
        <end position="479"/>
    </location>
</feature>
<evidence type="ECO:0000256" key="1">
    <source>
        <dbReference type="SAM" id="Coils"/>
    </source>
</evidence>
<feature type="coiled-coil region" evidence="1">
    <location>
        <begin position="596"/>
        <end position="691"/>
    </location>
</feature>
<evidence type="ECO:0000313" key="6">
    <source>
        <dbReference type="Proteomes" id="UP000682733"/>
    </source>
</evidence>
<protein>
    <submittedName>
        <fullName evidence="5">Uncharacterized protein</fullName>
    </submittedName>
</protein>
<keyword evidence="3" id="KW-0732">Signal</keyword>
<comment type="caution">
    <text evidence="5">The sequence shown here is derived from an EMBL/GenBank/DDBJ whole genome shotgun (WGS) entry which is preliminary data.</text>
</comment>
<feature type="region of interest" description="Disordered" evidence="2">
    <location>
        <begin position="428"/>
        <end position="447"/>
    </location>
</feature>
<evidence type="ECO:0000256" key="3">
    <source>
        <dbReference type="SAM" id="SignalP"/>
    </source>
</evidence>
<evidence type="ECO:0000313" key="5">
    <source>
        <dbReference type="EMBL" id="CAF3768471.1"/>
    </source>
</evidence>
<evidence type="ECO:0000256" key="2">
    <source>
        <dbReference type="SAM" id="MobiDB-lite"/>
    </source>
</evidence>
<dbReference type="Proteomes" id="UP000682733">
    <property type="component" value="Unassembled WGS sequence"/>
</dbReference>
<feature type="chain" id="PRO_5036434633" evidence="3">
    <location>
        <begin position="23"/>
        <end position="761"/>
    </location>
</feature>
<dbReference type="AlphaFoldDB" id="A0A8S2IPD6"/>